<name>Q89XE3_BRADU</name>
<accession>Q89XE3</accession>
<gene>
    <name evidence="1" type="ordered locus">blr0371</name>
</gene>
<organism evidence="1 2">
    <name type="scientific">Bradyrhizobium diazoefficiens (strain JCM 10833 / BCRC 13528 / IAM 13628 / NBRC 14792 / USDA 110)</name>
    <dbReference type="NCBI Taxonomy" id="224911"/>
    <lineage>
        <taxon>Bacteria</taxon>
        <taxon>Pseudomonadati</taxon>
        <taxon>Pseudomonadota</taxon>
        <taxon>Alphaproteobacteria</taxon>
        <taxon>Hyphomicrobiales</taxon>
        <taxon>Nitrobacteraceae</taxon>
        <taxon>Bradyrhizobium</taxon>
    </lineage>
</organism>
<dbReference type="KEGG" id="bja:blr0371"/>
<keyword evidence="2" id="KW-1185">Reference proteome</keyword>
<evidence type="ECO:0000313" key="2">
    <source>
        <dbReference type="Proteomes" id="UP000002526"/>
    </source>
</evidence>
<sequence>MPTFSVTAITFVFPANPGSFFKDLQGWCADGSAPAVPDQGPATRYFMSFHYFAGAACRALTARKDGPSLYDVCDPVLSGPASGDPHLAKFYKTALGNPALRVLLRRAGLPELRNEAKLTRLREALTRARDEAEPDWAAVGQPVADLVDSITLDHPRPPPALFVGAMPQASQIDGVIRDCAQHLLGSYRKNGFLPTYAAFNLIGDPDFRGRELTMALTGLNARGYKNSSLLFNLARVFIARSKAAAVVNPPWTGIAEPMWEPVQIRHRSAYYDAFFIEALLSFVETGLASPADKTAAERAIADMVDFCVNISREEVEGTDGARFNVITALAPAPHPRFSRFFAQIKQDLGFGVYVPDCDTTACSISAATQAGCTDPIIDQPLLDFYSSYQVRAGVNEPRVTVPLNDNIDYEGGVATWIDNLRGERPYGNDLDPTLNLDILEVSFRNLVRWKILETPARLATVHRIIGFQKRLAASGAFANPRSHIYYLPELYSAYFGRCYAAFLALPLAAQAAIDPDGDFDFIRHRVLSYVKGELMAAEMNVFDAALALIALGHLGADPRAFAPALNVIVGAIGEGGRRGPFRAYEWNKMKTPTRILVGGPEVTSAFVLMALAVARRAMARG</sequence>
<dbReference type="EnsemblBacteria" id="BAC45636">
    <property type="protein sequence ID" value="BAC45636"/>
    <property type="gene ID" value="BAC45636"/>
</dbReference>
<dbReference type="PATRIC" id="fig|224911.5.peg.373"/>
<dbReference type="HOGENOM" id="CLU_474644_0_0_5"/>
<evidence type="ECO:0000313" key="1">
    <source>
        <dbReference type="EMBL" id="BAC45636.1"/>
    </source>
</evidence>
<reference evidence="2" key="1">
    <citation type="journal article" date="2002" name="DNA Res.">
        <title>Complete genomic sequence of nitrogen-fixing symbiotic bacterium Bradyrhizobium japonicum USDA110.</title>
        <authorList>
            <person name="Kaneko T."/>
            <person name="Nakamura Y."/>
            <person name="Sato S."/>
            <person name="Minamisawa K."/>
            <person name="Uchiumi T."/>
            <person name="Sasamoto S."/>
            <person name="Watanabe A."/>
            <person name="Idesawa K."/>
            <person name="Iriguchi M."/>
            <person name="Kawashima K."/>
            <person name="Kohara M."/>
            <person name="Matsumoto M."/>
            <person name="Shimpo S."/>
            <person name="Tsuruoka H."/>
            <person name="Wada T."/>
            <person name="Yamada M."/>
            <person name="Tabata S."/>
        </authorList>
    </citation>
    <scope>NUCLEOTIDE SEQUENCE [LARGE SCALE GENOMIC DNA]</scope>
    <source>
        <strain evidence="2">JCM 10833 / BCRC 13528 / IAM 13628 / NBRC 14792 / USDA 110</strain>
    </source>
</reference>
<dbReference type="AlphaFoldDB" id="Q89XE3"/>
<proteinExistence type="predicted"/>
<dbReference type="OrthoDB" id="5573964at2"/>
<dbReference type="InParanoid" id="Q89XE3"/>
<dbReference type="eggNOG" id="ENOG5033PM1">
    <property type="taxonomic scope" value="Bacteria"/>
</dbReference>
<dbReference type="EMBL" id="BA000040">
    <property type="protein sequence ID" value="BAC45636.1"/>
    <property type="molecule type" value="Genomic_DNA"/>
</dbReference>
<dbReference type="Proteomes" id="UP000002526">
    <property type="component" value="Chromosome"/>
</dbReference>
<protein>
    <submittedName>
        <fullName evidence="1">Blr0371 protein</fullName>
    </submittedName>
</protein>